<dbReference type="InterPro" id="IPR029044">
    <property type="entry name" value="Nucleotide-diphossugar_trans"/>
</dbReference>
<keyword evidence="15" id="KW-1185">Reference proteome</keyword>
<evidence type="ECO:0000256" key="11">
    <source>
        <dbReference type="ARBA" id="ARBA00050886"/>
    </source>
</evidence>
<gene>
    <name evidence="14" type="ORF">EGR_04228</name>
</gene>
<dbReference type="InterPro" id="IPR050587">
    <property type="entry name" value="GNT1/Glycosyltrans_8"/>
</dbReference>
<evidence type="ECO:0000256" key="9">
    <source>
        <dbReference type="ARBA" id="ARBA00038162"/>
    </source>
</evidence>
<evidence type="ECO:0000256" key="10">
    <source>
        <dbReference type="ARBA" id="ARBA00038934"/>
    </source>
</evidence>
<evidence type="ECO:0000313" key="14">
    <source>
        <dbReference type="EMBL" id="EUB60982.1"/>
    </source>
</evidence>
<dbReference type="Proteomes" id="UP000019149">
    <property type="component" value="Unassembled WGS sequence"/>
</dbReference>
<dbReference type="InterPro" id="IPR002495">
    <property type="entry name" value="Glyco_trans_8"/>
</dbReference>
<evidence type="ECO:0000256" key="6">
    <source>
        <dbReference type="ARBA" id="ARBA00023056"/>
    </source>
</evidence>
<proteinExistence type="inferred from homology"/>
<keyword evidence="5" id="KW-0479">Metal-binding</keyword>
<evidence type="ECO:0000256" key="12">
    <source>
        <dbReference type="ARBA" id="ARBA00052293"/>
    </source>
</evidence>
<comment type="cofactor">
    <cofactor evidence="1">
        <name>Mn(2+)</name>
        <dbReference type="ChEBI" id="CHEBI:29035"/>
    </cofactor>
</comment>
<dbReference type="CTD" id="36339943"/>
<dbReference type="SUPFAM" id="SSF53448">
    <property type="entry name" value="Nucleotide-diphospho-sugar transferases"/>
    <property type="match status" value="1"/>
</dbReference>
<comment type="catalytic activity">
    <reaction evidence="11">
        <text>[1,4-alpha-D-glucosyl](n)-L-tyrosyl-[glycogenin] + UDP-alpha-D-glucose = [1,4-alpha-D-glucosyl](n+1)-L-tyrosyl-[glycogenin] + UDP + H(+)</text>
        <dbReference type="Rhea" id="RHEA:56560"/>
        <dbReference type="Rhea" id="RHEA-COMP:14606"/>
        <dbReference type="Rhea" id="RHEA-COMP:14607"/>
        <dbReference type="ChEBI" id="CHEBI:15378"/>
        <dbReference type="ChEBI" id="CHEBI:58223"/>
        <dbReference type="ChEBI" id="CHEBI:58885"/>
        <dbReference type="ChEBI" id="CHEBI:140574"/>
        <dbReference type="EC" id="2.4.1.186"/>
    </reaction>
</comment>
<dbReference type="GO" id="GO:0005737">
    <property type="term" value="C:cytoplasm"/>
    <property type="evidence" value="ECO:0007669"/>
    <property type="project" value="UniProtKB-SubCell"/>
</dbReference>
<evidence type="ECO:0000256" key="5">
    <source>
        <dbReference type="ARBA" id="ARBA00022723"/>
    </source>
</evidence>
<dbReference type="AlphaFoldDB" id="W6URQ0"/>
<dbReference type="GO" id="GO:0046872">
    <property type="term" value="F:metal ion binding"/>
    <property type="evidence" value="ECO:0007669"/>
    <property type="project" value="UniProtKB-KW"/>
</dbReference>
<dbReference type="EMBL" id="APAU02000025">
    <property type="protein sequence ID" value="EUB60982.1"/>
    <property type="molecule type" value="Genomic_DNA"/>
</dbReference>
<comment type="function">
    <text evidence="13">Self-glucosylating initiator of glycogen synthesis. It catalyzes the formation of a short alpha (1,4)-glucosyl chain covalently attached via a glucose 1-O-tyrosyl linkage to internal tyrosine residues and these chains act as primers for the elongation reaction catalyzed by glycogen synthase.</text>
</comment>
<dbReference type="SUPFAM" id="SSF81321">
    <property type="entry name" value="Family A G protein-coupled receptor-like"/>
    <property type="match status" value="1"/>
</dbReference>
<dbReference type="GeneID" id="36339943"/>
<dbReference type="KEGG" id="egl:EGR_04228"/>
<comment type="subcellular location">
    <subcellularLocation>
        <location evidence="2">Cytoplasm</location>
    </subcellularLocation>
</comment>
<dbReference type="STRING" id="6210.W6URQ0"/>
<reference evidence="14 15" key="1">
    <citation type="journal article" date="2013" name="Nat. Genet.">
        <title>The genome of the hydatid tapeworm Echinococcus granulosus.</title>
        <authorList>
            <person name="Zheng H."/>
            <person name="Zhang W."/>
            <person name="Zhang L."/>
            <person name="Zhang Z."/>
            <person name="Li J."/>
            <person name="Lu G."/>
            <person name="Zhu Y."/>
            <person name="Wang Y."/>
            <person name="Huang Y."/>
            <person name="Liu J."/>
            <person name="Kang H."/>
            <person name="Chen J."/>
            <person name="Wang L."/>
            <person name="Chen A."/>
            <person name="Yu S."/>
            <person name="Gao Z."/>
            <person name="Jin L."/>
            <person name="Gu W."/>
            <person name="Wang Z."/>
            <person name="Zhao L."/>
            <person name="Shi B."/>
            <person name="Wen H."/>
            <person name="Lin R."/>
            <person name="Jones M.K."/>
            <person name="Brejova B."/>
            <person name="Vinar T."/>
            <person name="Zhao G."/>
            <person name="McManus D.P."/>
            <person name="Chen Z."/>
            <person name="Zhou Y."/>
            <person name="Wang S."/>
        </authorList>
    </citation>
    <scope>NUCLEOTIDE SEQUENCE [LARGE SCALE GENOMIC DNA]</scope>
</reference>
<evidence type="ECO:0000256" key="2">
    <source>
        <dbReference type="ARBA" id="ARBA00004496"/>
    </source>
</evidence>
<dbReference type="EC" id="2.4.1.186" evidence="10"/>
<dbReference type="RefSeq" id="XP_024352178.1">
    <property type="nucleotide sequence ID" value="XM_024493477.1"/>
</dbReference>
<keyword evidence="8" id="KW-0464">Manganese</keyword>
<dbReference type="PANTHER" id="PTHR11183">
    <property type="entry name" value="GLYCOGENIN SUBFAMILY MEMBER"/>
    <property type="match status" value="1"/>
</dbReference>
<dbReference type="GO" id="GO:0008466">
    <property type="term" value="F:glycogenin glucosyltransferase activity"/>
    <property type="evidence" value="ECO:0007669"/>
    <property type="project" value="UniProtKB-EC"/>
</dbReference>
<keyword evidence="7" id="KW-0325">Glycoprotein</keyword>
<evidence type="ECO:0000256" key="3">
    <source>
        <dbReference type="ARBA" id="ARBA00022490"/>
    </source>
</evidence>
<evidence type="ECO:0000256" key="7">
    <source>
        <dbReference type="ARBA" id="ARBA00023180"/>
    </source>
</evidence>
<dbReference type="CDD" id="cd02537">
    <property type="entry name" value="GT8_Glycogenin"/>
    <property type="match status" value="1"/>
</dbReference>
<comment type="similarity">
    <text evidence="9">Belongs to the glycosyltransferase 8 family. Glycogenin subfamily.</text>
</comment>
<organism evidence="14 15">
    <name type="scientific">Echinococcus granulosus</name>
    <name type="common">Hydatid tapeworm</name>
    <dbReference type="NCBI Taxonomy" id="6210"/>
    <lineage>
        <taxon>Eukaryota</taxon>
        <taxon>Metazoa</taxon>
        <taxon>Spiralia</taxon>
        <taxon>Lophotrochozoa</taxon>
        <taxon>Platyhelminthes</taxon>
        <taxon>Cestoda</taxon>
        <taxon>Eucestoda</taxon>
        <taxon>Cyclophyllidea</taxon>
        <taxon>Taeniidae</taxon>
        <taxon>Echinococcus</taxon>
        <taxon>Echinococcus granulosus group</taxon>
    </lineage>
</organism>
<name>W6URQ0_ECHGR</name>
<accession>W6URQ0</accession>
<evidence type="ECO:0000313" key="15">
    <source>
        <dbReference type="Proteomes" id="UP000019149"/>
    </source>
</evidence>
<keyword evidence="3" id="KW-0963">Cytoplasm</keyword>
<dbReference type="Pfam" id="PF01501">
    <property type="entry name" value="Glyco_transf_8"/>
    <property type="match status" value="2"/>
</dbReference>
<keyword evidence="6" id="KW-0320">Glycogen biosynthesis</keyword>
<dbReference type="Gene3D" id="3.90.550.10">
    <property type="entry name" value="Spore Coat Polysaccharide Biosynthesis Protein SpsA, Chain A"/>
    <property type="match status" value="1"/>
</dbReference>
<evidence type="ECO:0000256" key="8">
    <source>
        <dbReference type="ARBA" id="ARBA00023211"/>
    </source>
</evidence>
<protein>
    <recommendedName>
        <fullName evidence="10">glycogenin glucosyltransferase</fullName>
        <ecNumber evidence="10">2.4.1.186</ecNumber>
    </recommendedName>
</protein>
<sequence length="552" mass="61174">MEQDNLELTIVILGAASSTNRTQRGRSCALFSVQAVSICQGGCMRVRMRQGFDDSCFNDPRPSPRLMPNDDAQSTYSLVEDLFGELIDILLLVSNWLTVAVAVERYLAICYPLIFAPAARDFSSSDDCTSNCKSNISETTRLTVPFTVNGPLAREMGQHVSREERAIIINLTCLIAYFILVSRTIEAPPNRASGTSPALPQVENTYSAPVLALLLPSGKTRGALSVAAEMAEAYVTLATNDEYCCGALVLADSLRKAGTTKELVCMITNSVSDKMRATLEEFFDHVELVDVLDSSDSENLKLLSRPDLGVTFTKLHCWRLTQYSKCVFMDADTLVLQNIDDLFEREELSAAPDPGWPDCFNSGVFVYTPSLDTYRALLDFALSEGSFDGGDQGLLNLFFSDWSTKDIRRHLPFTYNCISQAFYSYPPAMKRFGSQIRVVHFIGAAKPWHQQVNPEAGSLTPCDEISAQSLRFLNFWWHLFFTDIKPKISPTVGGLVGHLATLEVSEGPILRSQSLSLPPMDRQGSWERGEIDYTGADRFSNIQAALDKRLSE</sequence>
<dbReference type="OrthoDB" id="2014201at2759"/>
<evidence type="ECO:0000256" key="1">
    <source>
        <dbReference type="ARBA" id="ARBA00001936"/>
    </source>
</evidence>
<dbReference type="GO" id="GO:0005978">
    <property type="term" value="P:glycogen biosynthetic process"/>
    <property type="evidence" value="ECO:0007669"/>
    <property type="project" value="UniProtKB-KW"/>
</dbReference>
<evidence type="ECO:0000256" key="13">
    <source>
        <dbReference type="ARBA" id="ARBA00057883"/>
    </source>
</evidence>
<keyword evidence="4" id="KW-0808">Transferase</keyword>
<comment type="caution">
    <text evidence="14">The sequence shown here is derived from an EMBL/GenBank/DDBJ whole genome shotgun (WGS) entry which is preliminary data.</text>
</comment>
<comment type="catalytic activity">
    <reaction evidence="12">
        <text>L-tyrosyl-[glycogenin] + UDP-alpha-D-glucose = alpha-D-glucosyl-L-tyrosyl-[glycogenin] + UDP + H(+)</text>
        <dbReference type="Rhea" id="RHEA:23360"/>
        <dbReference type="Rhea" id="RHEA-COMP:14604"/>
        <dbReference type="Rhea" id="RHEA-COMP:14605"/>
        <dbReference type="ChEBI" id="CHEBI:15378"/>
        <dbReference type="ChEBI" id="CHEBI:46858"/>
        <dbReference type="ChEBI" id="CHEBI:58223"/>
        <dbReference type="ChEBI" id="CHEBI:58885"/>
        <dbReference type="ChEBI" id="CHEBI:140573"/>
        <dbReference type="EC" id="2.4.1.186"/>
    </reaction>
</comment>
<evidence type="ECO:0000256" key="4">
    <source>
        <dbReference type="ARBA" id="ARBA00022679"/>
    </source>
</evidence>
<dbReference type="FunFam" id="3.90.550.10:FF:000092">
    <property type="entry name" value="Glycogenin 2"/>
    <property type="match status" value="1"/>
</dbReference>